<sequence length="516" mass="56807">MSKNTIIKGTLILTIAGFATRFIGVFYKIYLAKLMGAEMMGVYHLVFPVYGICFTLYGSGLQTSISRLIAAERGKNNKQNIKKILAVGLIFSVSIALVLSILVYSNSEYIAGRLLTEPRSASSLRVLAMVFPFCGITACINGYYYGIKKASVPAASQLFEQIVRVLSVYIISTIIGNGDVTLTCELAVFGIVLGEIASNVYNIICFVKGNLKSTRIRYEIQQKNPFFTAARKERIPQNILKLAVPLTSNRLLISILQSFEAVLIPNMLKSSGLTNAEALSVYGILTGMSMPFIMFPSTITNSFAVMLLPAVSEAQAARNDRMIDNTTSISIKYSLLIGILSTGVFIIFGNSLGMEVYHNKLAGSFLTTLAWLCPFLYLTTTLGSIINGLGKAHITFFNTVIGLSIRILFILYLVPRKGIAGYLIGLLVSQLIISFLDGFAIYRNVPVSIHAIDWIVKPALIIFFEGLIIMRFYNYLVTTSSTHPLIILLLCCFVLSAGYFILLLITKAVSLKEFRR</sequence>
<dbReference type="InterPro" id="IPR050833">
    <property type="entry name" value="Poly_Biosynth_Transport"/>
</dbReference>
<dbReference type="Pfam" id="PF01943">
    <property type="entry name" value="Polysacc_synt"/>
    <property type="match status" value="1"/>
</dbReference>
<dbReference type="RefSeq" id="WP_123608373.1">
    <property type="nucleotide sequence ID" value="NZ_RJVG01000002.1"/>
</dbReference>
<dbReference type="CDD" id="cd13124">
    <property type="entry name" value="MATE_SpoVB_like"/>
    <property type="match status" value="1"/>
</dbReference>
<keyword evidence="2" id="KW-1003">Cell membrane</keyword>
<evidence type="ECO:0000256" key="1">
    <source>
        <dbReference type="ARBA" id="ARBA00004651"/>
    </source>
</evidence>
<dbReference type="PIRSF" id="PIRSF038958">
    <property type="entry name" value="PG_synth_SpoVB"/>
    <property type="match status" value="1"/>
</dbReference>
<accession>A0A3N1Y0D3</accession>
<comment type="caution">
    <text evidence="7">The sequence shown here is derived from an EMBL/GenBank/DDBJ whole genome shotgun (WGS) entry which is preliminary data.</text>
</comment>
<evidence type="ECO:0000313" key="8">
    <source>
        <dbReference type="Proteomes" id="UP000273083"/>
    </source>
</evidence>
<dbReference type="EMBL" id="RJVG01000002">
    <property type="protein sequence ID" value="ROR30687.1"/>
    <property type="molecule type" value="Genomic_DNA"/>
</dbReference>
<evidence type="ECO:0000256" key="4">
    <source>
        <dbReference type="ARBA" id="ARBA00022989"/>
    </source>
</evidence>
<organism evidence="7 8">
    <name type="scientific">Mobilisporobacter senegalensis</name>
    <dbReference type="NCBI Taxonomy" id="1329262"/>
    <lineage>
        <taxon>Bacteria</taxon>
        <taxon>Bacillati</taxon>
        <taxon>Bacillota</taxon>
        <taxon>Clostridia</taxon>
        <taxon>Lachnospirales</taxon>
        <taxon>Lachnospiraceae</taxon>
        <taxon>Mobilisporobacter</taxon>
    </lineage>
</organism>
<reference evidence="7 8" key="1">
    <citation type="submission" date="2018-11" db="EMBL/GenBank/DDBJ databases">
        <title>Genomic Encyclopedia of Type Strains, Phase IV (KMG-IV): sequencing the most valuable type-strain genomes for metagenomic binning, comparative biology and taxonomic classification.</title>
        <authorList>
            <person name="Goeker M."/>
        </authorList>
    </citation>
    <scope>NUCLEOTIDE SEQUENCE [LARGE SCALE GENOMIC DNA]</scope>
    <source>
        <strain evidence="7 8">DSM 26537</strain>
    </source>
</reference>
<keyword evidence="8" id="KW-1185">Reference proteome</keyword>
<gene>
    <name evidence="7" type="ORF">EDD66_102342</name>
</gene>
<dbReference type="InterPro" id="IPR024923">
    <property type="entry name" value="PG_synth_SpoVB"/>
</dbReference>
<proteinExistence type="predicted"/>
<dbReference type="OrthoDB" id="9775950at2"/>
<dbReference type="InterPro" id="IPR002797">
    <property type="entry name" value="Polysacc_synth"/>
</dbReference>
<keyword evidence="3 6" id="KW-0812">Transmembrane</keyword>
<evidence type="ECO:0000313" key="7">
    <source>
        <dbReference type="EMBL" id="ROR30687.1"/>
    </source>
</evidence>
<feature type="transmembrane region" description="Helical" evidence="6">
    <location>
        <begin position="42"/>
        <end position="63"/>
    </location>
</feature>
<dbReference type="Proteomes" id="UP000273083">
    <property type="component" value="Unassembled WGS sequence"/>
</dbReference>
<name>A0A3N1Y0D3_9FIRM</name>
<feature type="transmembrane region" description="Helical" evidence="6">
    <location>
        <begin position="187"/>
        <end position="207"/>
    </location>
</feature>
<feature type="transmembrane region" description="Helical" evidence="6">
    <location>
        <begin position="454"/>
        <end position="473"/>
    </location>
</feature>
<feature type="transmembrane region" description="Helical" evidence="6">
    <location>
        <begin position="485"/>
        <end position="506"/>
    </location>
</feature>
<evidence type="ECO:0000256" key="2">
    <source>
        <dbReference type="ARBA" id="ARBA00022475"/>
    </source>
</evidence>
<keyword evidence="5 6" id="KW-0472">Membrane</keyword>
<feature type="transmembrane region" description="Helical" evidence="6">
    <location>
        <begin position="124"/>
        <end position="146"/>
    </location>
</feature>
<dbReference type="GO" id="GO:0005886">
    <property type="term" value="C:plasma membrane"/>
    <property type="evidence" value="ECO:0007669"/>
    <property type="project" value="UniProtKB-SubCell"/>
</dbReference>
<dbReference type="PANTHER" id="PTHR30250">
    <property type="entry name" value="PST FAMILY PREDICTED COLANIC ACID TRANSPORTER"/>
    <property type="match status" value="1"/>
</dbReference>
<comment type="subcellular location">
    <subcellularLocation>
        <location evidence="1">Cell membrane</location>
        <topology evidence="1">Multi-pass membrane protein</topology>
    </subcellularLocation>
</comment>
<feature type="transmembrane region" description="Helical" evidence="6">
    <location>
        <begin position="396"/>
        <end position="414"/>
    </location>
</feature>
<feature type="transmembrane region" description="Helical" evidence="6">
    <location>
        <begin position="329"/>
        <end position="349"/>
    </location>
</feature>
<feature type="transmembrane region" description="Helical" evidence="6">
    <location>
        <begin position="84"/>
        <end position="104"/>
    </location>
</feature>
<dbReference type="AlphaFoldDB" id="A0A3N1Y0D3"/>
<feature type="transmembrane region" description="Helical" evidence="6">
    <location>
        <begin position="12"/>
        <end position="30"/>
    </location>
</feature>
<feature type="transmembrane region" description="Helical" evidence="6">
    <location>
        <begin position="420"/>
        <end position="442"/>
    </location>
</feature>
<dbReference type="PANTHER" id="PTHR30250:SF24">
    <property type="entry name" value="STAGE V SPORULATION PROTEIN B"/>
    <property type="match status" value="1"/>
</dbReference>
<feature type="transmembrane region" description="Helical" evidence="6">
    <location>
        <begin position="369"/>
        <end position="389"/>
    </location>
</feature>
<evidence type="ECO:0000256" key="3">
    <source>
        <dbReference type="ARBA" id="ARBA00022692"/>
    </source>
</evidence>
<keyword evidence="4 6" id="KW-1133">Transmembrane helix</keyword>
<evidence type="ECO:0000256" key="6">
    <source>
        <dbReference type="SAM" id="Phobius"/>
    </source>
</evidence>
<protein>
    <submittedName>
        <fullName evidence="7">Stage V sporulation protein B</fullName>
    </submittedName>
</protein>
<evidence type="ECO:0000256" key="5">
    <source>
        <dbReference type="ARBA" id="ARBA00023136"/>
    </source>
</evidence>